<dbReference type="PANTHER" id="PTHR43179">
    <property type="entry name" value="RHAMNOSYLTRANSFERASE WBBL"/>
    <property type="match status" value="1"/>
</dbReference>
<reference evidence="5 6" key="1">
    <citation type="submission" date="2020-08" db="EMBL/GenBank/DDBJ databases">
        <title>Genomic Encyclopedia of Type Strains, Phase IV (KMG-IV): sequencing the most valuable type-strain genomes for metagenomic binning, comparative biology and taxonomic classification.</title>
        <authorList>
            <person name="Goeker M."/>
        </authorList>
    </citation>
    <scope>NUCLEOTIDE SEQUENCE [LARGE SCALE GENOMIC DNA]</scope>
    <source>
        <strain evidence="5 6">DSM 4737</strain>
    </source>
</reference>
<evidence type="ECO:0000256" key="1">
    <source>
        <dbReference type="ARBA" id="ARBA00006739"/>
    </source>
</evidence>
<dbReference type="PANTHER" id="PTHR43179:SF12">
    <property type="entry name" value="GALACTOFURANOSYLTRANSFERASE GLFT2"/>
    <property type="match status" value="1"/>
</dbReference>
<evidence type="ECO:0000256" key="3">
    <source>
        <dbReference type="ARBA" id="ARBA00022679"/>
    </source>
</evidence>
<dbReference type="EMBL" id="JACHOR010000003">
    <property type="protein sequence ID" value="MBB5746328.1"/>
    <property type="molecule type" value="Genomic_DNA"/>
</dbReference>
<dbReference type="InterPro" id="IPR029044">
    <property type="entry name" value="Nucleotide-diphossugar_trans"/>
</dbReference>
<feature type="domain" description="Glycosyltransferase 2-like" evidence="4">
    <location>
        <begin position="7"/>
        <end position="170"/>
    </location>
</feature>
<evidence type="ECO:0000259" key="4">
    <source>
        <dbReference type="Pfam" id="PF00535"/>
    </source>
</evidence>
<dbReference type="SUPFAM" id="SSF53448">
    <property type="entry name" value="Nucleotide-diphospho-sugar transferases"/>
    <property type="match status" value="1"/>
</dbReference>
<dbReference type="Gene3D" id="3.90.550.10">
    <property type="entry name" value="Spore Coat Polysaccharide Biosynthesis Protein SpsA, Chain A"/>
    <property type="match status" value="1"/>
</dbReference>
<dbReference type="AlphaFoldDB" id="A0A7W9CJ30"/>
<evidence type="ECO:0000256" key="2">
    <source>
        <dbReference type="ARBA" id="ARBA00022676"/>
    </source>
</evidence>
<protein>
    <recommendedName>
        <fullName evidence="4">Glycosyltransferase 2-like domain-containing protein</fullName>
    </recommendedName>
</protein>
<name>A0A7W9CJ30_9CAUL</name>
<dbReference type="Pfam" id="PF00535">
    <property type="entry name" value="Glycos_transf_2"/>
    <property type="match status" value="1"/>
</dbReference>
<keyword evidence="2" id="KW-0328">Glycosyltransferase</keyword>
<evidence type="ECO:0000313" key="6">
    <source>
        <dbReference type="Proteomes" id="UP000545037"/>
    </source>
</evidence>
<organism evidence="5 6">
    <name type="scientific">Brevundimonas variabilis</name>
    <dbReference type="NCBI Taxonomy" id="74312"/>
    <lineage>
        <taxon>Bacteria</taxon>
        <taxon>Pseudomonadati</taxon>
        <taxon>Pseudomonadota</taxon>
        <taxon>Alphaproteobacteria</taxon>
        <taxon>Caulobacterales</taxon>
        <taxon>Caulobacteraceae</taxon>
        <taxon>Brevundimonas</taxon>
    </lineage>
</organism>
<evidence type="ECO:0000313" key="5">
    <source>
        <dbReference type="EMBL" id="MBB5746328.1"/>
    </source>
</evidence>
<gene>
    <name evidence="5" type="ORF">GGR13_001932</name>
</gene>
<comment type="similarity">
    <text evidence="1">Belongs to the glycosyltransferase 2 family.</text>
</comment>
<dbReference type="CDD" id="cd04186">
    <property type="entry name" value="GT_2_like_c"/>
    <property type="match status" value="1"/>
</dbReference>
<comment type="caution">
    <text evidence="5">The sequence shown here is derived from an EMBL/GenBank/DDBJ whole genome shotgun (WGS) entry which is preliminary data.</text>
</comment>
<accession>A0A7W9CJ30</accession>
<dbReference type="Proteomes" id="UP000545037">
    <property type="component" value="Unassembled WGS sequence"/>
</dbReference>
<dbReference type="InterPro" id="IPR001173">
    <property type="entry name" value="Glyco_trans_2-like"/>
</dbReference>
<sequence>MPTKIAVVVVNWNGWEDTLSAHASLQASRQQDWHLYVVDNASSDDSVNHLRGLTKTTLIENTRNDGFAGACNIGILRASEEQCEFVFLLNNDAVVEPDTLDVLLQHAEGSQRIFFGCAVLFAQSREYQFFGSRTDQDGIPKWFDYPIDKDQLLKPLISTDFIFGAALFARAEYFIEMNVFDERFFLTYEETDLCYRATRKGFSSIIVRDAIVYHQSSKSLGHIASPLQAYFLQRNRLLFLEKNSDLRRLFRGLRQAQWSARHAPMQATRKALWAAIRDYVFRRFGDCPPEIRELAARL</sequence>
<proteinExistence type="inferred from homology"/>
<dbReference type="RefSeq" id="WP_183213309.1">
    <property type="nucleotide sequence ID" value="NZ_JACHOR010000003.1"/>
</dbReference>
<keyword evidence="3" id="KW-0808">Transferase</keyword>
<keyword evidence="6" id="KW-1185">Reference proteome</keyword>
<dbReference type="GO" id="GO:0016757">
    <property type="term" value="F:glycosyltransferase activity"/>
    <property type="evidence" value="ECO:0007669"/>
    <property type="project" value="UniProtKB-KW"/>
</dbReference>